<feature type="transmembrane region" description="Helical" evidence="1">
    <location>
        <begin position="146"/>
        <end position="169"/>
    </location>
</feature>
<feature type="transmembrane region" description="Helical" evidence="1">
    <location>
        <begin position="215"/>
        <end position="233"/>
    </location>
</feature>
<feature type="transmembrane region" description="Helical" evidence="1">
    <location>
        <begin position="81"/>
        <end position="104"/>
    </location>
</feature>
<keyword evidence="1" id="KW-0472">Membrane</keyword>
<evidence type="ECO:0000256" key="1">
    <source>
        <dbReference type="SAM" id="Phobius"/>
    </source>
</evidence>
<protein>
    <submittedName>
        <fullName evidence="2">Uncharacterized protein</fullName>
    </submittedName>
</protein>
<feature type="transmembrane region" description="Helical" evidence="1">
    <location>
        <begin position="116"/>
        <end position="134"/>
    </location>
</feature>
<evidence type="ECO:0000313" key="3">
    <source>
        <dbReference type="Proteomes" id="UP000324104"/>
    </source>
</evidence>
<dbReference type="EMBL" id="VTAW01000009">
    <property type="protein sequence ID" value="TYT62395.1"/>
    <property type="molecule type" value="Genomic_DNA"/>
</dbReference>
<dbReference type="Proteomes" id="UP000324104">
    <property type="component" value="Unassembled WGS sequence"/>
</dbReference>
<reference evidence="2 3" key="1">
    <citation type="submission" date="2019-08" db="EMBL/GenBank/DDBJ databases">
        <title>Archaea genome.</title>
        <authorList>
            <person name="Kajale S."/>
            <person name="Shouche Y."/>
            <person name="Deshpande N."/>
            <person name="Sharma A."/>
        </authorList>
    </citation>
    <scope>NUCLEOTIDE SEQUENCE [LARGE SCALE GENOMIC DNA]</scope>
    <source>
        <strain evidence="2 3">ESP3B_9</strain>
    </source>
</reference>
<accession>A0A5D5ANE8</accession>
<comment type="caution">
    <text evidence="2">The sequence shown here is derived from an EMBL/GenBank/DDBJ whole genome shotgun (WGS) entry which is preliminary data.</text>
</comment>
<feature type="transmembrane region" description="Helical" evidence="1">
    <location>
        <begin position="190"/>
        <end position="209"/>
    </location>
</feature>
<proteinExistence type="predicted"/>
<dbReference type="AlphaFoldDB" id="A0A5D5ANE8"/>
<keyword evidence="1" id="KW-1133">Transmembrane helix</keyword>
<name>A0A5D5ANE8_9EURY</name>
<feature type="transmembrane region" description="Helical" evidence="1">
    <location>
        <begin position="12"/>
        <end position="29"/>
    </location>
</feature>
<sequence>MLSRGLEILRTDPWLVVPFLVAGVVLSLVDALRLQDPIPAIVREPLVADGIDVQIEFVGYPAGATQTGVRLESLVGLEIPYLVWGVGLSAVAVLVVVAAGVLTITRSMDGQARLRGFVSLLGFALGVDLVNRALGSIDLLQGMGLFGLVWLAIYLYLFVRLFAVPGLVVDGRSLPAALEESFELTAGRGWSIFGLILLFGLGAWLLAAVPHVGAAASSAIVAPVHAAVIVAFLEQAREDG</sequence>
<keyword evidence="1" id="KW-0812">Transmembrane</keyword>
<organism evidence="2 3">
    <name type="scientific">Natrialba swarupiae</name>
    <dbReference type="NCBI Taxonomy" id="2448032"/>
    <lineage>
        <taxon>Archaea</taxon>
        <taxon>Methanobacteriati</taxon>
        <taxon>Methanobacteriota</taxon>
        <taxon>Stenosarchaea group</taxon>
        <taxon>Halobacteria</taxon>
        <taxon>Halobacteriales</taxon>
        <taxon>Natrialbaceae</taxon>
        <taxon>Natrialba</taxon>
    </lineage>
</organism>
<keyword evidence="3" id="KW-1185">Reference proteome</keyword>
<gene>
    <name evidence="2" type="ORF">FYC77_09110</name>
</gene>
<evidence type="ECO:0000313" key="2">
    <source>
        <dbReference type="EMBL" id="TYT62395.1"/>
    </source>
</evidence>